<dbReference type="Proteomes" id="UP000031104">
    <property type="component" value="Chromosome"/>
</dbReference>
<proteinExistence type="predicted"/>
<name>A0A0A8E5F7_9GAMM</name>
<protein>
    <recommendedName>
        <fullName evidence="3">Transglutaminase-like domain-containing protein</fullName>
    </recommendedName>
</protein>
<evidence type="ECO:0008006" key="3">
    <source>
        <dbReference type="Google" id="ProtNLM"/>
    </source>
</evidence>
<evidence type="ECO:0000313" key="2">
    <source>
        <dbReference type="Proteomes" id="UP000031104"/>
    </source>
</evidence>
<dbReference type="EMBL" id="CP010427">
    <property type="protein sequence ID" value="AJC49179.1"/>
    <property type="molecule type" value="Genomic_DNA"/>
</dbReference>
<organism evidence="1 2">
    <name type="scientific">Allofrancisella guangzhouensis</name>
    <dbReference type="NCBI Taxonomy" id="594679"/>
    <lineage>
        <taxon>Bacteria</taxon>
        <taxon>Pseudomonadati</taxon>
        <taxon>Pseudomonadota</taxon>
        <taxon>Gammaproteobacteria</taxon>
        <taxon>Thiotrichales</taxon>
        <taxon>Francisellaceae</taxon>
        <taxon>Allofrancisella</taxon>
    </lineage>
</organism>
<reference evidence="1 2" key="1">
    <citation type="submission" date="2014-12" db="EMBL/GenBank/DDBJ databases">
        <title>Complete genome sequence of Francisella guanzhouensis strain 08HL01032 isolated from air-conditioning system in China.</title>
        <authorList>
            <person name="Svensson D."/>
            <person name="Ohrman C."/>
            <person name="Backman S."/>
            <person name="Karlsson E."/>
            <person name="Nilsson E."/>
            <person name="Bystrom M."/>
            <person name="Larkeryd A."/>
            <person name="Stenberg P."/>
            <person name="Scholtz H.C."/>
            <person name="Forsman M."/>
            <person name="Sjodin A."/>
        </authorList>
    </citation>
    <scope>NUCLEOTIDE SEQUENCE [LARGE SCALE GENOMIC DNA]</scope>
    <source>
        <strain evidence="1 2">08HL01032</strain>
    </source>
</reference>
<dbReference type="KEGG" id="fgu:SD28_05800"/>
<dbReference type="RefSeq" id="WP_039124992.1">
    <property type="nucleotide sequence ID" value="NZ_CP010427.1"/>
</dbReference>
<sequence>MKHTILCSNCNTLLNLLSHACPFCNNIIRCRRCHSNNLRKIIDQKDAITDIDQIPVFLDEELKKTSKVECQKCRFIVYLMDYKNESFTNKMLSKFYIMLVGNYIINKVLYEFKVQSTNNSSHYLSYGSHARSVNEKLNKAYNEWFYLSELTKEKDKLANSYMPFKTEESQALKLEGYHPRRRAYVSLFHKYASCEEYAAITYTLLSELLDNSYEINLCFSEKLHHAITVVMDKYDNNIVIDPWLGFGQSVPQDLYGGIGNLTLVKRRSKESKKNKFKYMFEHYTREEEMQKVLMELKRKDWRSENYQNFCIKNTWDNDFAIKTGSSCYWITANLFKYIEKCKEYQQENIDHILLQISTLRDNESFIFFIREISEDINLRVTWSKRKKEAIEKIDKYNKRSIQRLDYEKIEKIKQQLQTILKCILIPRGSFFDKKIFHKTSTGKIALEIFNKCEYFNKLLNKENFSFKAPSGLNIYSYNDLVSYSFEGNYSPRDIYTEAEKLRIYDELVKISNLEYI</sequence>
<dbReference type="STRING" id="594679.SD28_05800"/>
<dbReference type="AlphaFoldDB" id="A0A0A8E5F7"/>
<dbReference type="HOGENOM" id="CLU_527610_0_0_6"/>
<evidence type="ECO:0000313" key="1">
    <source>
        <dbReference type="EMBL" id="AJC49179.1"/>
    </source>
</evidence>
<accession>A0A0A8E5F7</accession>
<keyword evidence="2" id="KW-1185">Reference proteome</keyword>
<gene>
    <name evidence="1" type="ORF">SD28_05800</name>
</gene>